<comment type="similarity">
    <text evidence="1">Belongs to the sulfatase family.</text>
</comment>
<sequence>MKKPNLLYVFPDQFRLMSLGIWQDPHYQSLLPGKGDPVLTPNLDQFAEQATLLSNAVSNCPVCSPHRGSLFTGQFPSKSGVPLNCHSDRVASQLPEKARCFTDVLSDAGYYLGYIGKWHLDWPTENDPANPGQYVDSKRPAWDSYTEPSRRHGIDEWYGYGTFDQHCNPHYYDTNGQRHEPRKWSAEHETDKAIEFLTRHHQQRPEQPFALFVSMNPPHSPYSSLHDCREADWQRYYDQPLTSLLTRDNADHQMEKAQSAPFYFANVTGVDQEFGRLVDTLKALGEWENTIVVFTSDHGETLCSHGVTDAKNSIYNESLCVPFLLKDAMQNQAQQHPAFLSSADIMPTVLGLMELSDLCPDDIHGRNLAEVFRSPSVTVGPTCALYLKNIDSPPCADGKIRDYFAVSRGIKTERYSLALHIDAFGQLSDSQFFDNQTDPYQTNNLYFDPSNPVVRRLLHAMAEELVRVDDPWAKEQVLAHLLPYDLFAPVGINKEFS</sequence>
<accession>A0A1J1J8Q1</accession>
<organism evidence="4">
    <name type="scientific">Vibrio vulnificus</name>
    <dbReference type="NCBI Taxonomy" id="672"/>
    <lineage>
        <taxon>Bacteria</taxon>
        <taxon>Pseudomonadati</taxon>
        <taxon>Pseudomonadota</taxon>
        <taxon>Gammaproteobacteria</taxon>
        <taxon>Vibrionales</taxon>
        <taxon>Vibrionaceae</taxon>
        <taxon>Vibrio</taxon>
    </lineage>
</organism>
<keyword evidence="2" id="KW-0378">Hydrolase</keyword>
<dbReference type="GO" id="GO:0004065">
    <property type="term" value="F:arylsulfatase activity"/>
    <property type="evidence" value="ECO:0007669"/>
    <property type="project" value="TreeGrafter"/>
</dbReference>
<dbReference type="SUPFAM" id="SSF53649">
    <property type="entry name" value="Alkaline phosphatase-like"/>
    <property type="match status" value="1"/>
</dbReference>
<evidence type="ECO:0000313" key="4">
    <source>
        <dbReference type="EMBL" id="CUH82795.1"/>
    </source>
</evidence>
<name>A0A1J1J8Q1_VIBVL</name>
<reference evidence="4" key="1">
    <citation type="journal article" date="2015" name="Int J Environ Res Public Health">
        <title>Vibrio vulnificus coding sequence arylsulfatase A.</title>
        <authorList>
            <person name="Bier N."/>
            <person name="Strauch E."/>
        </authorList>
    </citation>
    <scope>NUCLEOTIDE SEQUENCE</scope>
    <source>
        <strain evidence="4">VN-0010</strain>
    </source>
</reference>
<evidence type="ECO:0000256" key="1">
    <source>
        <dbReference type="ARBA" id="ARBA00008779"/>
    </source>
</evidence>
<dbReference type="Gene3D" id="3.40.720.10">
    <property type="entry name" value="Alkaline Phosphatase, subunit A"/>
    <property type="match status" value="1"/>
</dbReference>
<dbReference type="PANTHER" id="PTHR42693:SF53">
    <property type="entry name" value="ENDO-4-O-SULFATASE"/>
    <property type="match status" value="1"/>
</dbReference>
<proteinExistence type="inferred from homology"/>
<dbReference type="InterPro" id="IPR000917">
    <property type="entry name" value="Sulfatase_N"/>
</dbReference>
<feature type="domain" description="Sulfatase N-terminal" evidence="3">
    <location>
        <begin position="4"/>
        <end position="354"/>
    </location>
</feature>
<gene>
    <name evidence="4" type="primary">aslA</name>
</gene>
<dbReference type="InterPro" id="IPR050738">
    <property type="entry name" value="Sulfatase"/>
</dbReference>
<dbReference type="EMBL" id="LN879390">
    <property type="protein sequence ID" value="CUH82795.1"/>
    <property type="molecule type" value="Genomic_DNA"/>
</dbReference>
<evidence type="ECO:0000259" key="3">
    <source>
        <dbReference type="Pfam" id="PF00884"/>
    </source>
</evidence>
<dbReference type="PANTHER" id="PTHR42693">
    <property type="entry name" value="ARYLSULFATASE FAMILY MEMBER"/>
    <property type="match status" value="1"/>
</dbReference>
<dbReference type="Gene3D" id="3.30.1120.10">
    <property type="match status" value="1"/>
</dbReference>
<dbReference type="AlphaFoldDB" id="A0A1J1J8Q1"/>
<dbReference type="InterPro" id="IPR017850">
    <property type="entry name" value="Alkaline_phosphatase_core_sf"/>
</dbReference>
<dbReference type="CDD" id="cd16034">
    <property type="entry name" value="sulfatase_like"/>
    <property type="match status" value="1"/>
</dbReference>
<dbReference type="Pfam" id="PF00884">
    <property type="entry name" value="Sulfatase"/>
    <property type="match status" value="1"/>
</dbReference>
<evidence type="ECO:0000256" key="2">
    <source>
        <dbReference type="ARBA" id="ARBA00022801"/>
    </source>
</evidence>
<protein>
    <submittedName>
        <fullName evidence="4">Arylsulfatase A</fullName>
    </submittedName>
</protein>